<dbReference type="PRINTS" id="PR00625">
    <property type="entry name" value="JDOMAIN"/>
</dbReference>
<dbReference type="InterPro" id="IPR001623">
    <property type="entry name" value="DnaJ_domain"/>
</dbReference>
<dbReference type="Gene3D" id="1.10.287.110">
    <property type="entry name" value="DnaJ domain"/>
    <property type="match status" value="1"/>
</dbReference>
<sequence length="692" mass="78302">MSQHYEVLEIDRGASAEEIRKAYRRLALKYHPDKNRDHNAEDMFKKISEAYRVLSDPQTKRDYDKTIPRTYPPKSEKTYSPASGYYQRQYQSPKQEYNSSRSNSNRFHHSYYGDTYSAFENYASYNFGSRYDDVPSWRQSRQEKKPPQPRATPKNGSKQKAAPSSTKSTPKAKAKTNGKSKSKAHPTATRKNSESQTPTPEDPKRDHPKPSFESTNDGQWSRSRTSYSYMHSEKTYTGPIPDIKIPEPTTEGTVPQKEEPINEPQAQPEPETVNPWAFHSGFSNGFNAEDSFESAGGRSFMDELKRMGQNGDFSFTFPSPDRSKSSNRFTVFDSSGEKDDPIALDEGTEADPIIIDDSDPPVTTQPQSPKPSSWANAENIPNRFFERESTRLKRKPRHRGFSNSPFATSNQDRGFPGQSTPVNKAHVEDLPEGDISVGAASGNDDGKKEPFSNPFLRSTFDFTFDANRGPLNTKEPVHEEGIDQGQQSAQTPMQEADTNSKFSLNDLKEMPPFSSTNRFTMDELDQTLEDTEFRHKPVFVSSQNKVDPAINSDMGAVPLHAPVNGTLPRASIPPPIALTMGDLHCPVTVLDIQPPAPPYIPELVSAEEYISLTKEFKNYKVLFNNFNRTMAAYSSERAAADEAYMDRIMRSEADRLVYVSALQRDEFVFDRWLRAKKTDLTITQMYHRLGLR</sequence>
<dbReference type="SMART" id="SM00271">
    <property type="entry name" value="DnaJ"/>
    <property type="match status" value="1"/>
</dbReference>
<protein>
    <recommendedName>
        <fullName evidence="2">J domain-containing protein</fullName>
    </recommendedName>
</protein>
<dbReference type="OrthoDB" id="1507364at2759"/>
<feature type="compositionally biased region" description="Polar residues" evidence="1">
    <location>
        <begin position="401"/>
        <end position="422"/>
    </location>
</feature>
<keyword evidence="4" id="KW-1185">Reference proteome</keyword>
<dbReference type="EMBL" id="HG793126">
    <property type="protein sequence ID" value="CDK25759.1"/>
    <property type="molecule type" value="Genomic_DNA"/>
</dbReference>
<dbReference type="InterPro" id="IPR036869">
    <property type="entry name" value="J_dom_sf"/>
</dbReference>
<feature type="region of interest" description="Disordered" evidence="1">
    <location>
        <begin position="134"/>
        <end position="282"/>
    </location>
</feature>
<evidence type="ECO:0000313" key="3">
    <source>
        <dbReference type="EMBL" id="CDK25759.1"/>
    </source>
</evidence>
<dbReference type="STRING" id="1382522.W6MHK4"/>
<feature type="compositionally biased region" description="Basic and acidic residues" evidence="1">
    <location>
        <begin position="134"/>
        <end position="146"/>
    </location>
</feature>
<dbReference type="AlphaFoldDB" id="W6MHK4"/>
<feature type="compositionally biased region" description="Basic residues" evidence="1">
    <location>
        <begin position="170"/>
        <end position="184"/>
    </location>
</feature>
<dbReference type="HOGENOM" id="CLU_397978_0_0_1"/>
<evidence type="ECO:0000259" key="2">
    <source>
        <dbReference type="PROSITE" id="PS50076"/>
    </source>
</evidence>
<dbReference type="PROSITE" id="PS50076">
    <property type="entry name" value="DNAJ_2"/>
    <property type="match status" value="1"/>
</dbReference>
<feature type="compositionally biased region" description="Basic and acidic residues" evidence="1">
    <location>
        <begin position="201"/>
        <end position="210"/>
    </location>
</feature>
<gene>
    <name evidence="3" type="ORF">KUCA_T00001729001</name>
</gene>
<name>W6MHK4_9ASCO</name>
<dbReference type="InterPro" id="IPR050817">
    <property type="entry name" value="DjlA_DnaK_co-chaperone"/>
</dbReference>
<feature type="region of interest" description="Disordered" evidence="1">
    <location>
        <begin position="55"/>
        <end position="84"/>
    </location>
</feature>
<feature type="compositionally biased region" description="Basic and acidic residues" evidence="1">
    <location>
        <begin position="58"/>
        <end position="67"/>
    </location>
</feature>
<reference evidence="3" key="1">
    <citation type="submission" date="2013-12" db="EMBL/GenBank/DDBJ databases">
        <authorList>
            <person name="Genoscope - CEA"/>
        </authorList>
    </citation>
    <scope>NUCLEOTIDE SEQUENCE</scope>
    <source>
        <strain evidence="3">CBS 1993</strain>
    </source>
</reference>
<dbReference type="RefSeq" id="XP_022457770.1">
    <property type="nucleotide sequence ID" value="XM_022603939.1"/>
</dbReference>
<feature type="compositionally biased region" description="Low complexity" evidence="1">
    <location>
        <begin position="160"/>
        <end position="169"/>
    </location>
</feature>
<reference evidence="3" key="2">
    <citation type="submission" date="2014-02" db="EMBL/GenBank/DDBJ databases">
        <title>Complete DNA sequence of /Kuraishia capsulata/ illustrates novel genomic features among budding yeasts (/Saccharomycotina/).</title>
        <authorList>
            <person name="Morales L."/>
            <person name="Noel B."/>
            <person name="Porcel B."/>
            <person name="Marcet-Houben M."/>
            <person name="Hullo M-F."/>
            <person name="Sacerdot C."/>
            <person name="Tekaia F."/>
            <person name="Leh-Louis V."/>
            <person name="Despons L."/>
            <person name="Khanna V."/>
            <person name="Aury J-M."/>
            <person name="Barbe V."/>
            <person name="Couloux A."/>
            <person name="Labadie K."/>
            <person name="Pelletier E."/>
            <person name="Souciet J-L."/>
            <person name="Boekhout T."/>
            <person name="Gabaldon T."/>
            <person name="Wincker P."/>
            <person name="Dujon B."/>
        </authorList>
    </citation>
    <scope>NUCLEOTIDE SEQUENCE</scope>
    <source>
        <strain evidence="3">CBS 1993</strain>
    </source>
</reference>
<dbReference type="Proteomes" id="UP000019384">
    <property type="component" value="Unassembled WGS sequence"/>
</dbReference>
<dbReference type="Pfam" id="PF00226">
    <property type="entry name" value="DnaJ"/>
    <property type="match status" value="1"/>
</dbReference>
<feature type="compositionally biased region" description="Acidic residues" evidence="1">
    <location>
        <begin position="342"/>
        <end position="359"/>
    </location>
</feature>
<proteinExistence type="predicted"/>
<dbReference type="CDD" id="cd06257">
    <property type="entry name" value="DnaJ"/>
    <property type="match status" value="1"/>
</dbReference>
<dbReference type="PANTHER" id="PTHR24074">
    <property type="entry name" value="CO-CHAPERONE PROTEIN DJLA"/>
    <property type="match status" value="1"/>
</dbReference>
<evidence type="ECO:0000256" key="1">
    <source>
        <dbReference type="SAM" id="MobiDB-lite"/>
    </source>
</evidence>
<dbReference type="GeneID" id="34519158"/>
<dbReference type="SUPFAM" id="SSF46565">
    <property type="entry name" value="Chaperone J-domain"/>
    <property type="match status" value="1"/>
</dbReference>
<feature type="domain" description="J" evidence="2">
    <location>
        <begin position="3"/>
        <end position="67"/>
    </location>
</feature>
<feature type="compositionally biased region" description="Polar residues" evidence="1">
    <location>
        <begin position="212"/>
        <end position="229"/>
    </location>
</feature>
<feature type="region of interest" description="Disordered" evidence="1">
    <location>
        <begin position="311"/>
        <end position="447"/>
    </location>
</feature>
<accession>W6MHK4</accession>
<organism evidence="3 4">
    <name type="scientific">Kuraishia capsulata CBS 1993</name>
    <dbReference type="NCBI Taxonomy" id="1382522"/>
    <lineage>
        <taxon>Eukaryota</taxon>
        <taxon>Fungi</taxon>
        <taxon>Dikarya</taxon>
        <taxon>Ascomycota</taxon>
        <taxon>Saccharomycotina</taxon>
        <taxon>Pichiomycetes</taxon>
        <taxon>Pichiales</taxon>
        <taxon>Pichiaceae</taxon>
        <taxon>Kuraishia</taxon>
    </lineage>
</organism>
<evidence type="ECO:0000313" key="4">
    <source>
        <dbReference type="Proteomes" id="UP000019384"/>
    </source>
</evidence>
<feature type="compositionally biased region" description="Polar residues" evidence="1">
    <location>
        <begin position="362"/>
        <end position="376"/>
    </location>
</feature>